<evidence type="ECO:0000313" key="1">
    <source>
        <dbReference type="EMBL" id="RSE27645.1"/>
    </source>
</evidence>
<reference evidence="1 2" key="1">
    <citation type="submission" date="2018-10" db="EMBL/GenBank/DDBJ databases">
        <title>Transmission dynamics of multidrug resistant bacteria on intensive care unit surfaces.</title>
        <authorList>
            <person name="D'Souza A.W."/>
            <person name="Potter R.F."/>
            <person name="Wallace M."/>
            <person name="Shupe A."/>
            <person name="Patel S."/>
            <person name="Sun S."/>
            <person name="Gul D."/>
            <person name="Kwon J.H."/>
            <person name="Andleeb S."/>
            <person name="Burnham C.-A.D."/>
            <person name="Dantas G."/>
        </authorList>
    </citation>
    <scope>NUCLEOTIDE SEQUENCE [LARGE SCALE GENOMIC DNA]</scope>
    <source>
        <strain evidence="1 2">AJ_385</strain>
    </source>
</reference>
<comment type="caution">
    <text evidence="1">The sequence shown here is derived from an EMBL/GenBank/DDBJ whole genome shotgun (WGS) entry which is preliminary data.</text>
</comment>
<protein>
    <submittedName>
        <fullName evidence="1">Uncharacterized protein</fullName>
    </submittedName>
</protein>
<dbReference type="RefSeq" id="WP_228199297.1">
    <property type="nucleotide sequence ID" value="NZ_RHXE01000001.1"/>
</dbReference>
<dbReference type="Proteomes" id="UP000277537">
    <property type="component" value="Unassembled WGS sequence"/>
</dbReference>
<gene>
    <name evidence="1" type="ORF">EGT73_01130</name>
</gene>
<evidence type="ECO:0000313" key="2">
    <source>
        <dbReference type="Proteomes" id="UP000277537"/>
    </source>
</evidence>
<dbReference type="EMBL" id="RHXE01000001">
    <property type="protein sequence ID" value="RSE27645.1"/>
    <property type="molecule type" value="Genomic_DNA"/>
</dbReference>
<dbReference type="AlphaFoldDB" id="A0A3R9LR72"/>
<feature type="non-terminal residue" evidence="1">
    <location>
        <position position="84"/>
    </location>
</feature>
<sequence>MSGGKKQTYAHKYYAGWQAVLAHAGCFLRRIWVEDKEAWYGGMGNGSSRIAQQNLFGGTDVGGGGGVTGNFNYYSGSPNQLPDH</sequence>
<name>A0A3R9LR72_ACIJO</name>
<accession>A0A3R9LR72</accession>
<organism evidence="1 2">
    <name type="scientific">Acinetobacter johnsonii</name>
    <dbReference type="NCBI Taxonomy" id="40214"/>
    <lineage>
        <taxon>Bacteria</taxon>
        <taxon>Pseudomonadati</taxon>
        <taxon>Pseudomonadota</taxon>
        <taxon>Gammaproteobacteria</taxon>
        <taxon>Moraxellales</taxon>
        <taxon>Moraxellaceae</taxon>
        <taxon>Acinetobacter</taxon>
    </lineage>
</organism>
<proteinExistence type="predicted"/>